<dbReference type="GO" id="GO:0016491">
    <property type="term" value="F:oxidoreductase activity"/>
    <property type="evidence" value="ECO:0007669"/>
    <property type="project" value="UniProtKB-KW"/>
</dbReference>
<keyword evidence="1" id="KW-0479">Metal-binding</keyword>
<dbReference type="Proteomes" id="UP000002640">
    <property type="component" value="Unassembled WGS sequence"/>
</dbReference>
<comment type="similarity">
    <text evidence="1">Belongs to the iron/ascorbate-dependent oxidoreductase family.</text>
</comment>
<accession>G4YLV4</accession>
<dbReference type="EMBL" id="JH159151">
    <property type="protein sequence ID" value="EGZ27149.1"/>
    <property type="molecule type" value="Genomic_DNA"/>
</dbReference>
<protein>
    <recommendedName>
        <fullName evidence="2">Fe2OG dioxygenase domain-containing protein</fullName>
    </recommendedName>
</protein>
<evidence type="ECO:0000259" key="2">
    <source>
        <dbReference type="PROSITE" id="PS51471"/>
    </source>
</evidence>
<keyword evidence="1" id="KW-0560">Oxidoreductase</keyword>
<dbReference type="Pfam" id="PF13640">
    <property type="entry name" value="2OG-FeII_Oxy_3"/>
    <property type="match status" value="1"/>
</dbReference>
<dbReference type="InParanoid" id="G4YLV4"/>
<dbReference type="PROSITE" id="PS51471">
    <property type="entry name" value="FE2OG_OXY"/>
    <property type="match status" value="1"/>
</dbReference>
<organism evidence="3 4">
    <name type="scientific">Phytophthora sojae (strain P6497)</name>
    <name type="common">Soybean stem and root rot agent</name>
    <name type="synonym">Phytophthora megasperma f. sp. glycines</name>
    <dbReference type="NCBI Taxonomy" id="1094619"/>
    <lineage>
        <taxon>Eukaryota</taxon>
        <taxon>Sar</taxon>
        <taxon>Stramenopiles</taxon>
        <taxon>Oomycota</taxon>
        <taxon>Peronosporomycetes</taxon>
        <taxon>Peronosporales</taxon>
        <taxon>Peronosporaceae</taxon>
        <taxon>Phytophthora</taxon>
    </lineage>
</organism>
<name>G4YLV4_PHYSP</name>
<dbReference type="GeneID" id="20653622"/>
<dbReference type="RefSeq" id="XP_009514424.1">
    <property type="nucleotide sequence ID" value="XM_009516129.1"/>
</dbReference>
<dbReference type="PANTHER" id="PTHR33099:SF7">
    <property type="entry name" value="MYND-TYPE DOMAIN-CONTAINING PROTEIN"/>
    <property type="match status" value="1"/>
</dbReference>
<dbReference type="GO" id="GO:0046872">
    <property type="term" value="F:metal ion binding"/>
    <property type="evidence" value="ECO:0007669"/>
    <property type="project" value="UniProtKB-KW"/>
</dbReference>
<dbReference type="Gene3D" id="2.60.120.620">
    <property type="entry name" value="q2cbj1_9rhob like domain"/>
    <property type="match status" value="1"/>
</dbReference>
<dbReference type="InterPro" id="IPR044862">
    <property type="entry name" value="Pro_4_hyd_alph_FE2OG_OXY"/>
</dbReference>
<sequence>MSDDERKELFDQDPDLVEDFGYNEWPFAAKGDLNDIPKLIDKCEKSPFGHNMDTKMDENVRKSWQLAPGQVQFKNPMWQAGIDKMAVVIADRLGYKGIPLQCVLYKLLVYEEGGHFLKHQDTEKEDGMIATLVVQPPSLHQGGDLVVFRDGQVKHRHDFGTAEGTATYLPHYAVHYADAEHAVEKVTKGFRLALVYSVCLPPNMRHLERNPNKPLAGALADAIETMEGGDECFALPLAHKYTQKSISGFGSDALKGVDRARFLALEEANARLDFESRLDFHFVELTHKVVFYGSYGDIGDWEEESRDEETTWYTMSGASLGSSYVGKFNFLNPGQETFEMLWEKPFGSSYMHGYMGNEGPTKETTYSRFAIVAWPEEDGMDICRSTAFRM</sequence>
<dbReference type="AlphaFoldDB" id="G4YLV4"/>
<keyword evidence="1" id="KW-0408">Iron</keyword>
<dbReference type="KEGG" id="psoj:PHYSODRAFT_467929"/>
<proteinExistence type="inferred from homology"/>
<evidence type="ECO:0000313" key="3">
    <source>
        <dbReference type="EMBL" id="EGZ27149.1"/>
    </source>
</evidence>
<gene>
    <name evidence="3" type="ORF">PHYSODRAFT_467929</name>
</gene>
<feature type="domain" description="Fe2OG dioxygenase" evidence="2">
    <location>
        <begin position="99"/>
        <end position="200"/>
    </location>
</feature>
<keyword evidence="4" id="KW-1185">Reference proteome</keyword>
<dbReference type="InterPro" id="IPR005123">
    <property type="entry name" value="Oxoglu/Fe-dep_dioxygenase_dom"/>
</dbReference>
<reference evidence="3 4" key="1">
    <citation type="journal article" date="2006" name="Science">
        <title>Phytophthora genome sequences uncover evolutionary origins and mechanisms of pathogenesis.</title>
        <authorList>
            <person name="Tyler B.M."/>
            <person name="Tripathy S."/>
            <person name="Zhang X."/>
            <person name="Dehal P."/>
            <person name="Jiang R.H."/>
            <person name="Aerts A."/>
            <person name="Arredondo F.D."/>
            <person name="Baxter L."/>
            <person name="Bensasson D."/>
            <person name="Beynon J.L."/>
            <person name="Chapman J."/>
            <person name="Damasceno C.M."/>
            <person name="Dorrance A.E."/>
            <person name="Dou D."/>
            <person name="Dickerman A.W."/>
            <person name="Dubchak I.L."/>
            <person name="Garbelotto M."/>
            <person name="Gijzen M."/>
            <person name="Gordon S.G."/>
            <person name="Govers F."/>
            <person name="Grunwald N.J."/>
            <person name="Huang W."/>
            <person name="Ivors K.L."/>
            <person name="Jones R.W."/>
            <person name="Kamoun S."/>
            <person name="Krampis K."/>
            <person name="Lamour K.H."/>
            <person name="Lee M.K."/>
            <person name="McDonald W.H."/>
            <person name="Medina M."/>
            <person name="Meijer H.J."/>
            <person name="Nordberg E.K."/>
            <person name="Maclean D.J."/>
            <person name="Ospina-Giraldo M.D."/>
            <person name="Morris P.F."/>
            <person name="Phuntumart V."/>
            <person name="Putnam N.H."/>
            <person name="Rash S."/>
            <person name="Rose J.K."/>
            <person name="Sakihama Y."/>
            <person name="Salamov A.A."/>
            <person name="Savidor A."/>
            <person name="Scheuring C.F."/>
            <person name="Smith B.M."/>
            <person name="Sobral B.W."/>
            <person name="Terry A."/>
            <person name="Torto-Alalibo T.A."/>
            <person name="Win J."/>
            <person name="Xu Z."/>
            <person name="Zhang H."/>
            <person name="Grigoriev I.V."/>
            <person name="Rokhsar D.S."/>
            <person name="Boore J.L."/>
        </authorList>
    </citation>
    <scope>NUCLEOTIDE SEQUENCE [LARGE SCALE GENOMIC DNA]</scope>
    <source>
        <strain evidence="3 4">P6497</strain>
    </source>
</reference>
<evidence type="ECO:0000313" key="4">
    <source>
        <dbReference type="Proteomes" id="UP000002640"/>
    </source>
</evidence>
<evidence type="ECO:0000256" key="1">
    <source>
        <dbReference type="RuleBase" id="RU003682"/>
    </source>
</evidence>
<dbReference type="PANTHER" id="PTHR33099">
    <property type="entry name" value="FE2OG DIOXYGENASE DOMAIN-CONTAINING PROTEIN"/>
    <property type="match status" value="1"/>
</dbReference>